<dbReference type="EMBL" id="JADFTS010000005">
    <property type="protein sequence ID" value="KAF9605845.1"/>
    <property type="molecule type" value="Genomic_DNA"/>
</dbReference>
<dbReference type="InterPro" id="IPR050214">
    <property type="entry name" value="Cys_Synth/Cystath_Beta-Synth"/>
</dbReference>
<evidence type="ECO:0000313" key="2">
    <source>
        <dbReference type="EMBL" id="KAF9605845.1"/>
    </source>
</evidence>
<sequence>MRKLNPNKIVVVACASTGDTSASLAAYCASAGIPAIVFLPADKISLAQLVQPISNGALVLSLDTYFNGCMQLVREITTKVPIYLANSLNSLRLEGEKIAAIEILEQFDWEVPDWVIVPGGYLGNIFAFYNPCWRFLR</sequence>
<dbReference type="Pfam" id="PF00291">
    <property type="entry name" value="PALP"/>
    <property type="match status" value="1"/>
</dbReference>
<dbReference type="AlphaFoldDB" id="A0A835LSG0"/>
<proteinExistence type="predicted"/>
<keyword evidence="3" id="KW-1185">Reference proteome</keyword>
<reference evidence="2 3" key="1">
    <citation type="submission" date="2020-10" db="EMBL/GenBank/DDBJ databases">
        <title>The Coptis chinensis genome and diversification of protoberbering-type alkaloids.</title>
        <authorList>
            <person name="Wang B."/>
            <person name="Shu S."/>
            <person name="Song C."/>
            <person name="Liu Y."/>
        </authorList>
    </citation>
    <scope>NUCLEOTIDE SEQUENCE [LARGE SCALE GENOMIC DNA]</scope>
    <source>
        <strain evidence="2">HL-2020</strain>
        <tissue evidence="2">Leaf</tissue>
    </source>
</reference>
<dbReference type="PANTHER" id="PTHR10314">
    <property type="entry name" value="CYSTATHIONINE BETA-SYNTHASE"/>
    <property type="match status" value="1"/>
</dbReference>
<protein>
    <recommendedName>
        <fullName evidence="1">Tryptophan synthase beta chain-like PALP domain-containing protein</fullName>
    </recommendedName>
</protein>
<name>A0A835LSG0_9MAGN</name>
<dbReference type="Gene3D" id="3.40.50.1100">
    <property type="match status" value="2"/>
</dbReference>
<dbReference type="SUPFAM" id="SSF53686">
    <property type="entry name" value="Tryptophan synthase beta subunit-like PLP-dependent enzymes"/>
    <property type="match status" value="1"/>
</dbReference>
<dbReference type="Proteomes" id="UP000631114">
    <property type="component" value="Unassembled WGS sequence"/>
</dbReference>
<feature type="domain" description="Tryptophan synthase beta chain-like PALP" evidence="1">
    <location>
        <begin position="4"/>
        <end position="130"/>
    </location>
</feature>
<dbReference type="InterPro" id="IPR036052">
    <property type="entry name" value="TrpB-like_PALP_sf"/>
</dbReference>
<organism evidence="2 3">
    <name type="scientific">Coptis chinensis</name>
    <dbReference type="NCBI Taxonomy" id="261450"/>
    <lineage>
        <taxon>Eukaryota</taxon>
        <taxon>Viridiplantae</taxon>
        <taxon>Streptophyta</taxon>
        <taxon>Embryophyta</taxon>
        <taxon>Tracheophyta</taxon>
        <taxon>Spermatophyta</taxon>
        <taxon>Magnoliopsida</taxon>
        <taxon>Ranunculales</taxon>
        <taxon>Ranunculaceae</taxon>
        <taxon>Coptidoideae</taxon>
        <taxon>Coptis</taxon>
    </lineage>
</organism>
<dbReference type="InterPro" id="IPR001926">
    <property type="entry name" value="TrpB-like_PALP"/>
</dbReference>
<evidence type="ECO:0000259" key="1">
    <source>
        <dbReference type="Pfam" id="PF00291"/>
    </source>
</evidence>
<gene>
    <name evidence="2" type="ORF">IFM89_018865</name>
</gene>
<comment type="caution">
    <text evidence="2">The sequence shown here is derived from an EMBL/GenBank/DDBJ whole genome shotgun (WGS) entry which is preliminary data.</text>
</comment>
<evidence type="ECO:0000313" key="3">
    <source>
        <dbReference type="Proteomes" id="UP000631114"/>
    </source>
</evidence>
<accession>A0A835LSG0</accession>
<dbReference type="OrthoDB" id="7773036at2759"/>